<proteinExistence type="predicted"/>
<dbReference type="NCBIfam" id="TIGR04222">
    <property type="entry name" value="near_uncomplex"/>
    <property type="match status" value="1"/>
</dbReference>
<evidence type="ECO:0000313" key="4">
    <source>
        <dbReference type="Proteomes" id="UP000256345"/>
    </source>
</evidence>
<dbReference type="Proteomes" id="UP000256345">
    <property type="component" value="Unassembled WGS sequence"/>
</dbReference>
<accession>A0ABX9JPT4</accession>
<dbReference type="InterPro" id="IPR026467">
    <property type="entry name" value="Ser/Gly_Cys_C_dom"/>
</dbReference>
<keyword evidence="2" id="KW-0812">Transmembrane</keyword>
<dbReference type="EMBL" id="QUMU01000015">
    <property type="protein sequence ID" value="REG24002.1"/>
    <property type="molecule type" value="Genomic_DNA"/>
</dbReference>
<sequence>MYAGPLMNPLDWSGPYFLAFYVPLLVLAFFGSFKWRRALDQPATPPTPRELDLGPELVAVLDGHKSAVCSAVVELVHEGCLRSEERRLSVAGPLPAKASDLTRAVYRAVEAGSLHVEALRARVKPEIERVEEALRERGFLRPRAQHRRYLGLPWLVFLPAAYDPSSVSSTGSSSDSSGDSGGGGGCGGCGGGGGSSD</sequence>
<keyword evidence="2" id="KW-0472">Membrane</keyword>
<comment type="caution">
    <text evidence="3">The sequence shown here is derived from an EMBL/GenBank/DDBJ whole genome shotgun (WGS) entry which is preliminary data.</text>
</comment>
<protein>
    <submittedName>
        <fullName evidence="3">Uncharacterized protein (TIGR04222 family)</fullName>
    </submittedName>
</protein>
<evidence type="ECO:0000256" key="1">
    <source>
        <dbReference type="SAM" id="MobiDB-lite"/>
    </source>
</evidence>
<feature type="transmembrane region" description="Helical" evidence="2">
    <location>
        <begin position="12"/>
        <end position="33"/>
    </location>
</feature>
<keyword evidence="4" id="KW-1185">Reference proteome</keyword>
<evidence type="ECO:0000313" key="3">
    <source>
        <dbReference type="EMBL" id="REG24002.1"/>
    </source>
</evidence>
<feature type="region of interest" description="Disordered" evidence="1">
    <location>
        <begin position="164"/>
        <end position="197"/>
    </location>
</feature>
<feature type="compositionally biased region" description="Low complexity" evidence="1">
    <location>
        <begin position="165"/>
        <end position="178"/>
    </location>
</feature>
<name>A0ABX9JPT4_9BACT</name>
<keyword evidence="2" id="KW-1133">Transmembrane helix</keyword>
<reference evidence="3 4" key="1">
    <citation type="submission" date="2018-08" db="EMBL/GenBank/DDBJ databases">
        <title>Genomic Encyclopedia of Archaeal and Bacterial Type Strains, Phase II (KMG-II): from individual species to whole genera.</title>
        <authorList>
            <person name="Goeker M."/>
        </authorList>
    </citation>
    <scope>NUCLEOTIDE SEQUENCE [LARGE SCALE GENOMIC DNA]</scope>
    <source>
        <strain evidence="3 4">DSM 2261</strain>
    </source>
</reference>
<organism evidence="3 4">
    <name type="scientific">Archangium gephyra</name>
    <dbReference type="NCBI Taxonomy" id="48"/>
    <lineage>
        <taxon>Bacteria</taxon>
        <taxon>Pseudomonadati</taxon>
        <taxon>Myxococcota</taxon>
        <taxon>Myxococcia</taxon>
        <taxon>Myxococcales</taxon>
        <taxon>Cystobacterineae</taxon>
        <taxon>Archangiaceae</taxon>
        <taxon>Archangium</taxon>
    </lineage>
</organism>
<gene>
    <name evidence="3" type="ORF">ATI61_11536</name>
</gene>
<feature type="compositionally biased region" description="Gly residues" evidence="1">
    <location>
        <begin position="179"/>
        <end position="197"/>
    </location>
</feature>
<evidence type="ECO:0000256" key="2">
    <source>
        <dbReference type="SAM" id="Phobius"/>
    </source>
</evidence>